<keyword evidence="1" id="KW-0472">Membrane</keyword>
<dbReference type="RefSeq" id="WP_016329700.1">
    <property type="nucleotide sequence ID" value="NC_019386.1"/>
</dbReference>
<evidence type="ECO:0000313" key="3">
    <source>
        <dbReference type="Proteomes" id="UP000000211"/>
    </source>
</evidence>
<dbReference type="PATRIC" id="fig|751945.3.peg.1473"/>
<gene>
    <name evidence="2" type="ORF">Theos_1491</name>
</gene>
<keyword evidence="1" id="KW-1133">Transmembrane helix</keyword>
<dbReference type="HOGENOM" id="CLU_3048955_0_0_0"/>
<organism evidence="2 3">
    <name type="scientific">Thermus oshimai JL-2</name>
    <dbReference type="NCBI Taxonomy" id="751945"/>
    <lineage>
        <taxon>Bacteria</taxon>
        <taxon>Thermotogati</taxon>
        <taxon>Deinococcota</taxon>
        <taxon>Deinococci</taxon>
        <taxon>Thermales</taxon>
        <taxon>Thermaceae</taxon>
        <taxon>Thermus</taxon>
    </lineage>
</organism>
<reference evidence="2 3" key="1">
    <citation type="journal article" date="2013" name="Genome Announc.">
        <title>Whole Genome Sequencing of Thermus oshimai JL-2 and Thermus thermophilus JL-18, Incomplete Denitrifiers from the United States Great Basin.</title>
        <authorList>
            <person name="Murugapiran S.K."/>
            <person name="Huntemann M."/>
            <person name="Wei C.L."/>
            <person name="Han J."/>
            <person name="Detter J.C."/>
            <person name="Han C.S."/>
            <person name="Erkkila T.H."/>
            <person name="Teshima H."/>
            <person name="Chen A."/>
            <person name="Kyrpides N."/>
            <person name="Mavrommatis K."/>
            <person name="Markowitz V."/>
            <person name="Szeto E."/>
            <person name="Ivanova N."/>
            <person name="Pagani I."/>
            <person name="Lam J."/>
            <person name="McDonald A.I."/>
            <person name="Dodsworth J.A."/>
            <person name="Pati A."/>
            <person name="Goodwin L."/>
            <person name="Peters L."/>
            <person name="Pitluck S."/>
            <person name="Woyke T."/>
            <person name="Hedlund B.P."/>
        </authorList>
    </citation>
    <scope>NUCLEOTIDE SEQUENCE</scope>
    <source>
        <strain evidence="2 3">JL-2</strain>
    </source>
</reference>
<evidence type="ECO:0000256" key="1">
    <source>
        <dbReference type="SAM" id="Phobius"/>
    </source>
</evidence>
<accession>K7R6F4</accession>
<sequence length="54" mass="5713">MEEVFARPDRLLYALAFGLGVLWGLARALGVRGAPAFLALALLALALGLYLGLQ</sequence>
<dbReference type="Proteomes" id="UP000000211">
    <property type="component" value="Chromosome"/>
</dbReference>
<proteinExistence type="predicted"/>
<dbReference type="AlphaFoldDB" id="K7R6F4"/>
<protein>
    <submittedName>
        <fullName evidence="2">Uncharacterized protein</fullName>
    </submittedName>
</protein>
<dbReference type="STRING" id="751945.Theos_1491"/>
<evidence type="ECO:0000313" key="2">
    <source>
        <dbReference type="EMBL" id="AFV76519.1"/>
    </source>
</evidence>
<dbReference type="KEGG" id="tos:Theos_1491"/>
<keyword evidence="1" id="KW-0812">Transmembrane</keyword>
<feature type="transmembrane region" description="Helical" evidence="1">
    <location>
        <begin position="12"/>
        <end position="30"/>
    </location>
</feature>
<feature type="transmembrane region" description="Helical" evidence="1">
    <location>
        <begin position="36"/>
        <end position="53"/>
    </location>
</feature>
<keyword evidence="3" id="KW-1185">Reference proteome</keyword>
<dbReference type="EMBL" id="CP003249">
    <property type="protein sequence ID" value="AFV76519.1"/>
    <property type="molecule type" value="Genomic_DNA"/>
</dbReference>
<name>K7R6F4_THEOS</name>